<evidence type="ECO:0000313" key="1">
    <source>
        <dbReference type="EMBL" id="MDL2345579.1"/>
    </source>
</evidence>
<dbReference type="EMBL" id="JASNGB010000232">
    <property type="protein sequence ID" value="MDL2345579.1"/>
    <property type="molecule type" value="Genomic_DNA"/>
</dbReference>
<name>A0ABT7JKJ2_9DEIO</name>
<organism evidence="1 2">
    <name type="scientific">Deinococcus rhizophilus</name>
    <dbReference type="NCBI Taxonomy" id="3049544"/>
    <lineage>
        <taxon>Bacteria</taxon>
        <taxon>Thermotogati</taxon>
        <taxon>Deinococcota</taxon>
        <taxon>Deinococci</taxon>
        <taxon>Deinococcales</taxon>
        <taxon>Deinococcaceae</taxon>
        <taxon>Deinococcus</taxon>
    </lineage>
</organism>
<gene>
    <name evidence="1" type="ORF">QOL99_15690</name>
</gene>
<dbReference type="Proteomes" id="UP001302059">
    <property type="component" value="Unassembled WGS sequence"/>
</dbReference>
<protein>
    <submittedName>
        <fullName evidence="1">Uncharacterized protein</fullName>
    </submittedName>
</protein>
<keyword evidence="2" id="KW-1185">Reference proteome</keyword>
<evidence type="ECO:0000313" key="2">
    <source>
        <dbReference type="Proteomes" id="UP001302059"/>
    </source>
</evidence>
<proteinExistence type="predicted"/>
<reference evidence="1 2" key="1">
    <citation type="submission" date="2023-05" db="EMBL/GenBank/DDBJ databases">
        <authorList>
            <person name="Gao F."/>
        </authorList>
    </citation>
    <scope>NUCLEOTIDE SEQUENCE [LARGE SCALE GENOMIC DNA]</scope>
    <source>
        <strain evidence="1 2">MIMF12</strain>
    </source>
</reference>
<sequence length="184" mass="20001">MTKEQILAMIDAEAEAIVRQYGQHRLPPGEPFATPPAQLLEDFINATVYMAFKSQQILREDQLTGVDPAGATTYLTELSIIAAIARNLSTRQTRPETAFFMLASWLDTRKRGIVDALKAQGVQTAPQVALDQITDSGQRGKLVATDFALYGLLSMKARPTPVGALLDQYLEGLSIFAGHPVAGK</sequence>
<comment type="caution">
    <text evidence="1">The sequence shown here is derived from an EMBL/GenBank/DDBJ whole genome shotgun (WGS) entry which is preliminary data.</text>
</comment>
<accession>A0ABT7JKJ2</accession>
<dbReference type="RefSeq" id="WP_285525193.1">
    <property type="nucleotide sequence ID" value="NZ_JASNGB010000232.1"/>
</dbReference>